<dbReference type="EMBL" id="CP010979">
    <property type="protein sequence ID" value="AJQ46052.1"/>
    <property type="molecule type" value="Genomic_DNA"/>
</dbReference>
<organism evidence="1 2">
    <name type="scientific">Pseudomonas putida S13.1.2</name>
    <dbReference type="NCBI Taxonomy" id="1384061"/>
    <lineage>
        <taxon>Bacteria</taxon>
        <taxon>Pseudomonadati</taxon>
        <taxon>Pseudomonadota</taxon>
        <taxon>Gammaproteobacteria</taxon>
        <taxon>Pseudomonadales</taxon>
        <taxon>Pseudomonadaceae</taxon>
        <taxon>Pseudomonas</taxon>
    </lineage>
</organism>
<dbReference type="AlphaFoldDB" id="A0AAU8RZT7"/>
<evidence type="ECO:0000313" key="2">
    <source>
        <dbReference type="Proteomes" id="UP000033260"/>
    </source>
</evidence>
<name>A0AAU8RZT7_PSEPU</name>
<accession>A0AAU8RZT7</accession>
<protein>
    <submittedName>
        <fullName evidence="1">Uncharacterized protein</fullName>
    </submittedName>
</protein>
<dbReference type="Proteomes" id="UP000033260">
    <property type="component" value="Chromosome"/>
</dbReference>
<gene>
    <name evidence="1" type="ORF">N805_01885</name>
</gene>
<proteinExistence type="predicted"/>
<reference evidence="1 2" key="1">
    <citation type="submission" date="2015-02" db="EMBL/GenBank/DDBJ databases">
        <title>Complete Genome Sequencing of Pseudomonas putida S13.1.2.</title>
        <authorList>
            <person name="Chong T.M."/>
            <person name="Chan K.G."/>
            <person name="Dessaux Y."/>
        </authorList>
    </citation>
    <scope>NUCLEOTIDE SEQUENCE [LARGE SCALE GENOMIC DNA]</scope>
    <source>
        <strain evidence="1 2">S13.1.2</strain>
    </source>
</reference>
<evidence type="ECO:0000313" key="1">
    <source>
        <dbReference type="EMBL" id="AJQ46052.1"/>
    </source>
</evidence>
<sequence length="96" mass="10878">MLMGVLMSEQRNLFINTARTIELGNAPWELAQESGLTDRSVVNCPSSRLRDQEGHIFINMYSCSYQGLETDKRVGSERRWISRFKDGTTLCLGPHG</sequence>